<dbReference type="Pfam" id="PF00854">
    <property type="entry name" value="PTR2"/>
    <property type="match status" value="1"/>
</dbReference>
<evidence type="ECO:0000256" key="5">
    <source>
        <dbReference type="ARBA" id="ARBA00023136"/>
    </source>
</evidence>
<dbReference type="CDD" id="cd17416">
    <property type="entry name" value="MFS_NPF1_2"/>
    <property type="match status" value="1"/>
</dbReference>
<feature type="transmembrane region" description="Helical" evidence="6">
    <location>
        <begin position="418"/>
        <end position="439"/>
    </location>
</feature>
<evidence type="ECO:0008006" key="9">
    <source>
        <dbReference type="Google" id="ProtNLM"/>
    </source>
</evidence>
<keyword evidence="4 6" id="KW-1133">Transmembrane helix</keyword>
<keyword evidence="8" id="KW-1185">Reference proteome</keyword>
<evidence type="ECO:0000256" key="1">
    <source>
        <dbReference type="ARBA" id="ARBA00004141"/>
    </source>
</evidence>
<feature type="transmembrane region" description="Helical" evidence="6">
    <location>
        <begin position="227"/>
        <end position="247"/>
    </location>
</feature>
<feature type="transmembrane region" description="Helical" evidence="6">
    <location>
        <begin position="546"/>
        <end position="564"/>
    </location>
</feature>
<evidence type="ECO:0000313" key="8">
    <source>
        <dbReference type="Proteomes" id="UP001472677"/>
    </source>
</evidence>
<comment type="caution">
    <text evidence="7">The sequence shown here is derived from an EMBL/GenBank/DDBJ whole genome shotgun (WGS) entry which is preliminary data.</text>
</comment>
<comment type="similarity">
    <text evidence="2">Belongs to the major facilitator superfamily. Proton-dependent oligopeptide transporter (POT/PTR) (TC 2.A.17) family.</text>
</comment>
<dbReference type="PANTHER" id="PTHR11654">
    <property type="entry name" value="OLIGOPEPTIDE TRANSPORTER-RELATED"/>
    <property type="match status" value="1"/>
</dbReference>
<evidence type="ECO:0000256" key="3">
    <source>
        <dbReference type="ARBA" id="ARBA00022692"/>
    </source>
</evidence>
<dbReference type="InterPro" id="IPR000109">
    <property type="entry name" value="POT_fam"/>
</dbReference>
<feature type="transmembrane region" description="Helical" evidence="6">
    <location>
        <begin position="64"/>
        <end position="85"/>
    </location>
</feature>
<dbReference type="EMBL" id="JBBPBM010000009">
    <property type="protein sequence ID" value="KAK8568548.1"/>
    <property type="molecule type" value="Genomic_DNA"/>
</dbReference>
<evidence type="ECO:0000256" key="4">
    <source>
        <dbReference type="ARBA" id="ARBA00022989"/>
    </source>
</evidence>
<dbReference type="Gene3D" id="1.20.1250.20">
    <property type="entry name" value="MFS general substrate transporter like domains"/>
    <property type="match status" value="1"/>
</dbReference>
<accession>A0ABR2F0T1</accession>
<gene>
    <name evidence="7" type="ORF">V6N12_007096</name>
</gene>
<proteinExistence type="inferred from homology"/>
<sequence length="595" mass="65634">METPSDGNAMITEPLLAPHASKGGFRTLPFILATEAFERVATLGIYPNMVVYLTREFGMETAKAANIIFFWSAATNFTPIIGAFLADSYLGKYRMIGFGSVVCFLVIKPVKPQVSAGMVLLWLTAMIPQARPYCDQFSTICEAPTTLQLLVLYCSLGLISVGVGCIKSPCMAFGADQLDRRNNPESAKALQSFFGWYYVTISFSCLVAVTFIVYIQDNLGWEMGFGVAVMLMLFSVLSFFSASSFYVKLKAKASLFTCFAQVIVASFRNRHIRLPSNATNEVHYLRNGSMLQVPSEKLRFLNKACVIKDPRRDLSSNGTASNPWNLCTIDQVEDLKALLGVMPLCSVGIILSVTVNQGPFTVILAGTMDRHITPNFEIPAGSFSMFLMISLVLWIPFYDRIALPLASKIRGKQVRLTLIQRMGIGLLCSCASVSTLAIVEYTRRNMAIQEGLTDEPQTLVHMSALWLLPHYALSGLAEAFNGIGQIEFCYSELPKTMSTIAANVNGVGLFIADLVSSLITSTVDNVTKRGGESWVSSNVNKGHYDYYYCLLAGLSVLNFMYFLACSKAYGPCHGENENQAEISRKEDHERRIDEC</sequence>
<protein>
    <recommendedName>
        <fullName evidence="9">Protein NRT1/ PTR FAMILY 1.2-like</fullName>
    </recommendedName>
</protein>
<evidence type="ECO:0000256" key="2">
    <source>
        <dbReference type="ARBA" id="ARBA00005982"/>
    </source>
</evidence>
<keyword evidence="3 6" id="KW-0812">Transmembrane</keyword>
<evidence type="ECO:0000256" key="6">
    <source>
        <dbReference type="SAM" id="Phobius"/>
    </source>
</evidence>
<comment type="subcellular location">
    <subcellularLocation>
        <location evidence="1">Membrane</location>
        <topology evidence="1">Multi-pass membrane protein</topology>
    </subcellularLocation>
</comment>
<organism evidence="7 8">
    <name type="scientific">Hibiscus sabdariffa</name>
    <name type="common">roselle</name>
    <dbReference type="NCBI Taxonomy" id="183260"/>
    <lineage>
        <taxon>Eukaryota</taxon>
        <taxon>Viridiplantae</taxon>
        <taxon>Streptophyta</taxon>
        <taxon>Embryophyta</taxon>
        <taxon>Tracheophyta</taxon>
        <taxon>Spermatophyta</taxon>
        <taxon>Magnoliopsida</taxon>
        <taxon>eudicotyledons</taxon>
        <taxon>Gunneridae</taxon>
        <taxon>Pentapetalae</taxon>
        <taxon>rosids</taxon>
        <taxon>malvids</taxon>
        <taxon>Malvales</taxon>
        <taxon>Malvaceae</taxon>
        <taxon>Malvoideae</taxon>
        <taxon>Hibiscus</taxon>
    </lineage>
</organism>
<reference evidence="7 8" key="1">
    <citation type="journal article" date="2024" name="G3 (Bethesda)">
        <title>Genome assembly of Hibiscus sabdariffa L. provides insights into metabolisms of medicinal natural products.</title>
        <authorList>
            <person name="Kim T."/>
        </authorList>
    </citation>
    <scope>NUCLEOTIDE SEQUENCE [LARGE SCALE GENOMIC DNA]</scope>
    <source>
        <strain evidence="7">TK-2024</strain>
        <tissue evidence="7">Old leaves</tissue>
    </source>
</reference>
<dbReference type="Proteomes" id="UP001472677">
    <property type="component" value="Unassembled WGS sequence"/>
</dbReference>
<dbReference type="SUPFAM" id="SSF103473">
    <property type="entry name" value="MFS general substrate transporter"/>
    <property type="match status" value="1"/>
</dbReference>
<feature type="transmembrane region" description="Helical" evidence="6">
    <location>
        <begin position="378"/>
        <end position="398"/>
    </location>
</feature>
<evidence type="ECO:0000313" key="7">
    <source>
        <dbReference type="EMBL" id="KAK8568548.1"/>
    </source>
</evidence>
<feature type="transmembrane region" description="Helical" evidence="6">
    <location>
        <begin position="196"/>
        <end position="215"/>
    </location>
</feature>
<dbReference type="InterPro" id="IPR036259">
    <property type="entry name" value="MFS_trans_sf"/>
</dbReference>
<name>A0ABR2F0T1_9ROSI</name>
<keyword evidence="5 6" id="KW-0472">Membrane</keyword>